<evidence type="ECO:0000313" key="8">
    <source>
        <dbReference type="Proteomes" id="UP001597079"/>
    </source>
</evidence>
<dbReference type="PANTHER" id="PTHR43003">
    <property type="entry name" value="DNA-3-METHYLADENINE GLYCOSYLASE"/>
    <property type="match status" value="1"/>
</dbReference>
<protein>
    <recommendedName>
        <fullName evidence="2">DNA-3-methyladenine glycosylase II</fullName>
        <ecNumber evidence="2">3.2.2.21</ecNumber>
    </recommendedName>
</protein>
<accession>A0ABW4JMS4</accession>
<dbReference type="SMART" id="SM01009">
    <property type="entry name" value="AlkA_N"/>
    <property type="match status" value="1"/>
</dbReference>
<dbReference type="CDD" id="cd00056">
    <property type="entry name" value="ENDO3c"/>
    <property type="match status" value="1"/>
</dbReference>
<proteinExistence type="predicted"/>
<feature type="domain" description="HhH-GPD" evidence="5">
    <location>
        <begin position="158"/>
        <end position="323"/>
    </location>
</feature>
<evidence type="ECO:0000259" key="6">
    <source>
        <dbReference type="SMART" id="SM01009"/>
    </source>
</evidence>
<organism evidence="7 8">
    <name type="scientific">Alicyclobacillus fodiniaquatilis</name>
    <dbReference type="NCBI Taxonomy" id="1661150"/>
    <lineage>
        <taxon>Bacteria</taxon>
        <taxon>Bacillati</taxon>
        <taxon>Bacillota</taxon>
        <taxon>Bacilli</taxon>
        <taxon>Bacillales</taxon>
        <taxon>Alicyclobacillaceae</taxon>
        <taxon>Alicyclobacillus</taxon>
    </lineage>
</organism>
<evidence type="ECO:0000313" key="7">
    <source>
        <dbReference type="EMBL" id="MFD1676388.1"/>
    </source>
</evidence>
<dbReference type="Pfam" id="PF00730">
    <property type="entry name" value="HhH-GPD"/>
    <property type="match status" value="1"/>
</dbReference>
<dbReference type="PANTHER" id="PTHR43003:SF12">
    <property type="entry name" value="DNA-3-METHYLADENINE GLYCOSYLASE"/>
    <property type="match status" value="1"/>
</dbReference>
<dbReference type="Gene3D" id="1.10.1670.10">
    <property type="entry name" value="Helix-hairpin-Helix base-excision DNA repair enzymes (C-terminal)"/>
    <property type="match status" value="1"/>
</dbReference>
<evidence type="ECO:0000256" key="1">
    <source>
        <dbReference type="ARBA" id="ARBA00000086"/>
    </source>
</evidence>
<evidence type="ECO:0000256" key="4">
    <source>
        <dbReference type="ARBA" id="ARBA00023204"/>
    </source>
</evidence>
<dbReference type="EMBL" id="JBHUCX010000058">
    <property type="protein sequence ID" value="MFD1676388.1"/>
    <property type="molecule type" value="Genomic_DNA"/>
</dbReference>
<comment type="caution">
    <text evidence="7">The sequence shown here is derived from an EMBL/GenBank/DDBJ whole genome shotgun (WGS) entry which is preliminary data.</text>
</comment>
<keyword evidence="8" id="KW-1185">Reference proteome</keyword>
<evidence type="ECO:0000259" key="5">
    <source>
        <dbReference type="SMART" id="SM00478"/>
    </source>
</evidence>
<dbReference type="Pfam" id="PF06029">
    <property type="entry name" value="AlkA_N"/>
    <property type="match status" value="1"/>
</dbReference>
<name>A0ABW4JMS4_9BACL</name>
<dbReference type="SMART" id="SM00478">
    <property type="entry name" value="ENDO3c"/>
    <property type="match status" value="1"/>
</dbReference>
<dbReference type="SUPFAM" id="SSF48150">
    <property type="entry name" value="DNA-glycosylase"/>
    <property type="match status" value="1"/>
</dbReference>
<comment type="catalytic activity">
    <reaction evidence="1">
        <text>Hydrolysis of alkylated DNA, releasing 3-methyladenine, 3-methylguanine, 7-methylguanine and 7-methyladenine.</text>
        <dbReference type="EC" id="3.2.2.21"/>
    </reaction>
</comment>
<reference evidence="8" key="1">
    <citation type="journal article" date="2019" name="Int. J. Syst. Evol. Microbiol.">
        <title>The Global Catalogue of Microorganisms (GCM) 10K type strain sequencing project: providing services to taxonomists for standard genome sequencing and annotation.</title>
        <authorList>
            <consortium name="The Broad Institute Genomics Platform"/>
            <consortium name="The Broad Institute Genome Sequencing Center for Infectious Disease"/>
            <person name="Wu L."/>
            <person name="Ma J."/>
        </authorList>
    </citation>
    <scope>NUCLEOTIDE SEQUENCE [LARGE SCALE GENOMIC DNA]</scope>
    <source>
        <strain evidence="8">CGMCC 1.12286</strain>
    </source>
</reference>
<evidence type="ECO:0000256" key="3">
    <source>
        <dbReference type="ARBA" id="ARBA00022763"/>
    </source>
</evidence>
<dbReference type="InterPro" id="IPR003265">
    <property type="entry name" value="HhH-GPD_domain"/>
</dbReference>
<keyword evidence="3" id="KW-0227">DNA damage</keyword>
<dbReference type="InterPro" id="IPR011257">
    <property type="entry name" value="DNA_glycosylase"/>
</dbReference>
<sequence>MAILLTISCKQKGGETDMAKQELNSAQQDKIILTAPKPFHFAQTLRYLTRSPHECMFHVEHDKIYRLLNVEGQSVIVEISGDDDALTVRLVKHGAMTAALQVAIVRYVRDWFDFDRDLKPFYAQVAQCPLLGPLARQYAGLRIIGVPDLFEALCWAISGQQINLAFAYTLKRRLVESFGAQETWNQRSYWLFPTAKTVSQLDVRDLTALQFTQRKAEYLLEIAAQIRDGALSKDGLLALGDFKKAEQRLLQIRGIGPWTANYVMMRCLRNPAAFPVADVGLQNAVKARLGTDEKPTPETLQILARAWSGWEAYATFYLWQSLYHTA</sequence>
<dbReference type="EC" id="3.2.2.21" evidence="2"/>
<dbReference type="InterPro" id="IPR010316">
    <property type="entry name" value="AlkA_N"/>
</dbReference>
<dbReference type="Proteomes" id="UP001597079">
    <property type="component" value="Unassembled WGS sequence"/>
</dbReference>
<evidence type="ECO:0000256" key="2">
    <source>
        <dbReference type="ARBA" id="ARBA00012000"/>
    </source>
</evidence>
<feature type="domain" description="DNA-3-methyladenine glycosylase AlkA N-terminal" evidence="6">
    <location>
        <begin position="30"/>
        <end position="148"/>
    </location>
</feature>
<dbReference type="Gene3D" id="1.10.340.30">
    <property type="entry name" value="Hypothetical protein, domain 2"/>
    <property type="match status" value="1"/>
</dbReference>
<dbReference type="InterPro" id="IPR037046">
    <property type="entry name" value="AlkA_N_sf"/>
</dbReference>
<gene>
    <name evidence="7" type="ORF">ACFSB2_16930</name>
</gene>
<dbReference type="RefSeq" id="WP_377944288.1">
    <property type="nucleotide sequence ID" value="NZ_JBHUCX010000058.1"/>
</dbReference>
<dbReference type="Gene3D" id="3.30.310.20">
    <property type="entry name" value="DNA-3-methyladenine glycosylase AlkA, N-terminal domain"/>
    <property type="match status" value="1"/>
</dbReference>
<keyword evidence="4" id="KW-0234">DNA repair</keyword>
<dbReference type="InterPro" id="IPR051912">
    <property type="entry name" value="Alkylbase_DNA_Glycosylase/TA"/>
</dbReference>
<dbReference type="InterPro" id="IPR023170">
    <property type="entry name" value="HhH_base_excis_C"/>
</dbReference>